<proteinExistence type="predicted"/>
<dbReference type="SUPFAM" id="SSF56112">
    <property type="entry name" value="Protein kinase-like (PK-like)"/>
    <property type="match status" value="1"/>
</dbReference>
<dbReference type="PANTHER" id="PTHR39179">
    <property type="entry name" value="SPORE COAT PROTEIN I"/>
    <property type="match status" value="1"/>
</dbReference>
<dbReference type="AlphaFoldDB" id="A0A9X2CSE5"/>
<dbReference type="InterPro" id="IPR011009">
    <property type="entry name" value="Kinase-like_dom_sf"/>
</dbReference>
<dbReference type="PANTHER" id="PTHR39179:SF1">
    <property type="entry name" value="SPORE COAT PROTEIN I"/>
    <property type="match status" value="1"/>
</dbReference>
<evidence type="ECO:0000313" key="1">
    <source>
        <dbReference type="EMBL" id="MCL7747424.1"/>
    </source>
</evidence>
<keyword evidence="1" id="KW-0167">Capsid protein</keyword>
<reference evidence="1" key="1">
    <citation type="submission" date="2022-02" db="EMBL/GenBank/DDBJ databases">
        <title>Halalkalibacter sp. nov. isolated from Lonar Lake, India.</title>
        <authorList>
            <person name="Joshi A."/>
            <person name="Thite S."/>
            <person name="Lodha T."/>
        </authorList>
    </citation>
    <scope>NUCLEOTIDE SEQUENCE</scope>
    <source>
        <strain evidence="1">MEB205</strain>
    </source>
</reference>
<comment type="caution">
    <text evidence="1">The sequence shown here is derived from an EMBL/GenBank/DDBJ whole genome shotgun (WGS) entry which is preliminary data.</text>
</comment>
<evidence type="ECO:0000313" key="2">
    <source>
        <dbReference type="Proteomes" id="UP001139150"/>
    </source>
</evidence>
<protein>
    <submittedName>
        <fullName evidence="1">CotS family spore coat protein</fullName>
    </submittedName>
</protein>
<dbReference type="RefSeq" id="WP_250096327.1">
    <property type="nucleotide sequence ID" value="NZ_JAKRYL010000008.1"/>
</dbReference>
<dbReference type="NCBIfam" id="TIGR02906">
    <property type="entry name" value="spore_CotS"/>
    <property type="match status" value="1"/>
</dbReference>
<keyword evidence="1" id="KW-0946">Virion</keyword>
<dbReference type="GO" id="GO:0042601">
    <property type="term" value="C:endospore-forming forespore"/>
    <property type="evidence" value="ECO:0007669"/>
    <property type="project" value="TreeGrafter"/>
</dbReference>
<dbReference type="EMBL" id="JAKRYL010000008">
    <property type="protein sequence ID" value="MCL7747424.1"/>
    <property type="molecule type" value="Genomic_DNA"/>
</dbReference>
<accession>A0A9X2CSE5</accession>
<dbReference type="Gene3D" id="3.30.200.20">
    <property type="entry name" value="Phosphorylase Kinase, domain 1"/>
    <property type="match status" value="1"/>
</dbReference>
<name>A0A9X2CSE5_9BACI</name>
<organism evidence="1 2">
    <name type="scientific">Halalkalibacter alkaliphilus</name>
    <dbReference type="NCBI Taxonomy" id="2917993"/>
    <lineage>
        <taxon>Bacteria</taxon>
        <taxon>Bacillati</taxon>
        <taxon>Bacillota</taxon>
        <taxon>Bacilli</taxon>
        <taxon>Bacillales</taxon>
        <taxon>Bacillaceae</taxon>
        <taxon>Halalkalibacter</taxon>
    </lineage>
</organism>
<keyword evidence="2" id="KW-1185">Reference proteome</keyword>
<gene>
    <name evidence="1" type="ORF">MF646_09855</name>
</gene>
<dbReference type="InterPro" id="IPR047175">
    <property type="entry name" value="CotS-like"/>
</dbReference>
<dbReference type="Gene3D" id="3.90.1200.10">
    <property type="match status" value="1"/>
</dbReference>
<dbReference type="InterPro" id="IPR014255">
    <property type="entry name" value="Spore_coat_CotS"/>
</dbReference>
<dbReference type="Proteomes" id="UP001139150">
    <property type="component" value="Unassembled WGS sequence"/>
</dbReference>
<sequence length="365" mass="42252">MSEKLITPWDVDGTLNDDSYVPSYIEEMAYQVLTHYDLTVRNLEVIATKADKGGLIWKIETNRGPFSLKVLHRRPTRSLFSLGAQAYLVEEKSARVPPIFKTKTGDDYVEMGGKLWFIAEWIDLTEASEDLEGAKLLCAGLGDFHRLSKGYEPPYGAEKPSRLYRWPKKYEKMIKKMNWFRDITTAYPEMPASSTILSVLDMFEDQAKKALSQLESSNYKKLVKKGNKEWGLVHQDYGWANGQLGPDGVWLIDLDGVAYDLPIRDLRKLITNQMEELGAWDLEWIKGMIEAYHETNPIDKDLYHILWIDMCLPNEFYLQVKDMVYDPTVFLDEEVNTIVKNIIELDQSKWPVLEELKEWKGAFTE</sequence>